<evidence type="ECO:0000256" key="1">
    <source>
        <dbReference type="ARBA" id="ARBA00022468"/>
    </source>
</evidence>
<dbReference type="EMBL" id="CALTRL010005721">
    <property type="protein sequence ID" value="CAH7685397.1"/>
    <property type="molecule type" value="Genomic_DNA"/>
</dbReference>
<evidence type="ECO:0000256" key="4">
    <source>
        <dbReference type="SAM" id="MobiDB-lite"/>
    </source>
</evidence>
<feature type="region of interest" description="Disordered" evidence="4">
    <location>
        <begin position="718"/>
        <end position="762"/>
    </location>
</feature>
<feature type="compositionally biased region" description="Basic and acidic residues" evidence="4">
    <location>
        <begin position="15"/>
        <end position="44"/>
    </location>
</feature>
<sequence>MNDQSLQKDGGNSQEELRENETLRRRIGDGGDLKDKPVLERSEQDDIQATDDLIPIDKIKEPSQPYYAQSETNGQHYLQLQQTDQSSPSLALSDPLNHQVQQQQPHHLNHPRPRTPPHRKLPPREPLRGILKPPPPPQAKFNFKRDILNPFSSKLGYAALEESPLGAVVGAGGGPVGLGVQAAAGWVGSAWKKLGAVALAIPALSPPQPNSTTTTLLNISSDQHHSESSHQNIRTNTVTPISTDLQPRSPVRCDPIQPHQHHQHHSPENFNQATSPSSRLSQLPLPSLVTLAETSPDRAKTAVQLPPSRIGSYPPPNSLSISSLKKVHFTMSDLKLVYPISNSEPPCYDQINKARINQARRLVLSNRHSQQPHSPSQRRDHRSKSSSTEAHNGWTASSLESLYDECCRTREEGWGILKIREILKLSAPNPPQSIDLQGIALNRLGSVELLGDLLSVDFGLKTLNLRGCSLEDDFLKPILHGLLVSGTLPTLNFANNRKLRAKGWKMIATFIKRAKALRTLDLSDNSLDRRSVEYLSRALTNPSCKDKSPHSLTSSPQTTLQPLISIIDQANSHSSPSLLSDTENECRGGQTQDLSSNSFEKKGRVDQVEDVYNFLFPPAPLLKEEHQSLAWQALTAISNYTSPSSSNLISLKMDNCNLKAPQLDALAHGVRLSNLKHISLRNNKISNLGLVALAVMIRDWPTDFSSSLTASYQERSKGRFDDVNGSNSLQVTDLPGGSDERAEGLGGEENERSFDSDGPTTPKLISKFESLNSVTARQSDLIFQQKLQNSPFTREGTQLSTPEPSTPTTTTGKSTPKEISDLIQEEIKRASEQRLRLRSKIDPLPKIGNLLTLDIKGNEIRSNELNFYLSQVLKKNRTLKVLNLSDNRIDHLGLAGLADCLRYNTCLETLDLSRNPCCGPNLEGVLALRTACTVNSSLKRIFLSRTDLSSQGAIAIAEFLPEMNNLIHLDLTENFEIDIAGVMALAVSVKMNTSLRCLDINIPPNDPDFSRLSQDILQSCVRNTEFARQAADQRGNQTNISQPMLKSTVAKALANQTSQQTNENIIITPILTPTLSKKDVEPKKAPPYTSRRDTIKKILSSAVETCEVLTELIREDERRKMRMMRPKTDERRVKVVIGSNELVDELIDQARAALVQLAEANDGINDGDSLNDETKSVERKLTQVLEYSEVVYQNKSEGYLDNDRANELDSCSLSDNLKKEDSSSETEVFEDGKKNVTETSFETGLKHNNGLNSERGNVTNVSSDLKSQKDTVNEDDDEDDNDNDNDNDNKEEGCSSKGFSHSRSLTIEEGEVFRKGTVLGAAEVDDERTRELSGDSLKESILITEVKRTKRSNINLEMTMTEEEEEELEYLKNHSNEGDHKEDDNAK</sequence>
<dbReference type="GO" id="GO:0048471">
    <property type="term" value="C:perinuclear region of cytoplasm"/>
    <property type="evidence" value="ECO:0007669"/>
    <property type="project" value="TreeGrafter"/>
</dbReference>
<evidence type="ECO:0000313" key="6">
    <source>
        <dbReference type="Proteomes" id="UP001153365"/>
    </source>
</evidence>
<feature type="region of interest" description="Disordered" evidence="4">
    <location>
        <begin position="1"/>
        <end position="136"/>
    </location>
</feature>
<evidence type="ECO:0000256" key="3">
    <source>
        <dbReference type="ARBA" id="ARBA00022737"/>
    </source>
</evidence>
<feature type="region of interest" description="Disordered" evidence="4">
    <location>
        <begin position="1360"/>
        <end position="1387"/>
    </location>
</feature>
<keyword evidence="3" id="KW-0677">Repeat</keyword>
<feature type="region of interest" description="Disordered" evidence="4">
    <location>
        <begin position="791"/>
        <end position="816"/>
    </location>
</feature>
<reference evidence="5" key="1">
    <citation type="submission" date="2022-06" db="EMBL/GenBank/DDBJ databases">
        <authorList>
            <consortium name="SYNGENTA / RWTH Aachen University"/>
        </authorList>
    </citation>
    <scope>NUCLEOTIDE SEQUENCE</scope>
</reference>
<feature type="compositionally biased region" description="Basic residues" evidence="4">
    <location>
        <begin position="107"/>
        <end position="121"/>
    </location>
</feature>
<feature type="compositionally biased region" description="Basic and acidic residues" evidence="4">
    <location>
        <begin position="738"/>
        <end position="755"/>
    </location>
</feature>
<dbReference type="GO" id="GO:0005829">
    <property type="term" value="C:cytosol"/>
    <property type="evidence" value="ECO:0007669"/>
    <property type="project" value="TreeGrafter"/>
</dbReference>
<feature type="compositionally biased region" description="Low complexity" evidence="4">
    <location>
        <begin position="212"/>
        <end position="221"/>
    </location>
</feature>
<dbReference type="InterPro" id="IPR032675">
    <property type="entry name" value="LRR_dom_sf"/>
</dbReference>
<dbReference type="GO" id="GO:0005634">
    <property type="term" value="C:nucleus"/>
    <property type="evidence" value="ECO:0007669"/>
    <property type="project" value="TreeGrafter"/>
</dbReference>
<feature type="compositionally biased region" description="Polar residues" evidence="4">
    <location>
        <begin position="232"/>
        <end position="246"/>
    </location>
</feature>
<feature type="compositionally biased region" description="Polar residues" evidence="4">
    <location>
        <begin position="1249"/>
        <end position="1265"/>
    </location>
</feature>
<feature type="region of interest" description="Disordered" evidence="4">
    <location>
        <begin position="206"/>
        <end position="316"/>
    </location>
</feature>
<feature type="region of interest" description="Disordered" evidence="4">
    <location>
        <begin position="366"/>
        <end position="392"/>
    </location>
</feature>
<dbReference type="Proteomes" id="UP001153365">
    <property type="component" value="Unassembled WGS sequence"/>
</dbReference>
<dbReference type="PANTHER" id="PTHR24113:SF12">
    <property type="entry name" value="RAN GTPASE-ACTIVATING PROTEIN 1"/>
    <property type="match status" value="1"/>
</dbReference>
<dbReference type="GO" id="GO:0006913">
    <property type="term" value="P:nucleocytoplasmic transport"/>
    <property type="evidence" value="ECO:0007669"/>
    <property type="project" value="TreeGrafter"/>
</dbReference>
<dbReference type="GO" id="GO:0005096">
    <property type="term" value="F:GTPase activator activity"/>
    <property type="evidence" value="ECO:0007669"/>
    <property type="project" value="UniProtKB-KW"/>
</dbReference>
<protein>
    <submittedName>
        <fullName evidence="5">Uncharacterized protein</fullName>
    </submittedName>
</protein>
<feature type="compositionally biased region" description="Low complexity" evidence="4">
    <location>
        <begin position="275"/>
        <end position="288"/>
    </location>
</feature>
<dbReference type="Gene3D" id="3.80.10.10">
    <property type="entry name" value="Ribonuclease Inhibitor"/>
    <property type="match status" value="4"/>
</dbReference>
<gene>
    <name evidence="5" type="ORF">PPACK8108_LOCUS19912</name>
</gene>
<feature type="compositionally biased region" description="Polar residues" evidence="4">
    <location>
        <begin position="366"/>
        <end position="375"/>
    </location>
</feature>
<feature type="compositionally biased region" description="Polar residues" evidence="4">
    <location>
        <begin position="589"/>
        <end position="598"/>
    </location>
</feature>
<dbReference type="InterPro" id="IPR027038">
    <property type="entry name" value="RanGap"/>
</dbReference>
<evidence type="ECO:0000256" key="2">
    <source>
        <dbReference type="ARBA" id="ARBA00022614"/>
    </source>
</evidence>
<proteinExistence type="predicted"/>
<dbReference type="PROSITE" id="PS51450">
    <property type="entry name" value="LRR"/>
    <property type="match status" value="1"/>
</dbReference>
<feature type="compositionally biased region" description="Low complexity" evidence="4">
    <location>
        <begin position="800"/>
        <end position="814"/>
    </location>
</feature>
<keyword evidence="6" id="KW-1185">Reference proteome</keyword>
<keyword evidence="1" id="KW-0343">GTPase activation</keyword>
<comment type="caution">
    <text evidence="5">The sequence shown here is derived from an EMBL/GenBank/DDBJ whole genome shotgun (WGS) entry which is preliminary data.</text>
</comment>
<dbReference type="SMART" id="SM00368">
    <property type="entry name" value="LRR_RI"/>
    <property type="match status" value="6"/>
</dbReference>
<keyword evidence="2" id="KW-0433">Leucine-rich repeat</keyword>
<feature type="compositionally biased region" description="Polar residues" evidence="4">
    <location>
        <begin position="66"/>
        <end position="106"/>
    </location>
</feature>
<feature type="compositionally biased region" description="Acidic residues" evidence="4">
    <location>
        <begin position="1273"/>
        <end position="1286"/>
    </location>
</feature>
<evidence type="ECO:0000313" key="5">
    <source>
        <dbReference type="EMBL" id="CAH7685397.1"/>
    </source>
</evidence>
<organism evidence="5 6">
    <name type="scientific">Phakopsora pachyrhizi</name>
    <name type="common">Asian soybean rust disease fungus</name>
    <dbReference type="NCBI Taxonomy" id="170000"/>
    <lineage>
        <taxon>Eukaryota</taxon>
        <taxon>Fungi</taxon>
        <taxon>Dikarya</taxon>
        <taxon>Basidiomycota</taxon>
        <taxon>Pucciniomycotina</taxon>
        <taxon>Pucciniomycetes</taxon>
        <taxon>Pucciniales</taxon>
        <taxon>Phakopsoraceae</taxon>
        <taxon>Phakopsora</taxon>
    </lineage>
</organism>
<feature type="compositionally biased region" description="Polar residues" evidence="4">
    <location>
        <begin position="1"/>
        <end position="14"/>
    </location>
</feature>
<dbReference type="Pfam" id="PF13516">
    <property type="entry name" value="LRR_6"/>
    <property type="match status" value="2"/>
</dbReference>
<feature type="compositionally biased region" description="Polar residues" evidence="4">
    <location>
        <begin position="572"/>
        <end position="581"/>
    </location>
</feature>
<name>A0AAV0BG98_PHAPC</name>
<dbReference type="PANTHER" id="PTHR24113">
    <property type="entry name" value="RAN GTPASE-ACTIVATING PROTEIN 1"/>
    <property type="match status" value="1"/>
</dbReference>
<feature type="region of interest" description="Disordered" evidence="4">
    <location>
        <begin position="1201"/>
        <end position="1302"/>
    </location>
</feature>
<accession>A0AAV0BG98</accession>
<dbReference type="GO" id="GO:0031267">
    <property type="term" value="F:small GTPase binding"/>
    <property type="evidence" value="ECO:0007669"/>
    <property type="project" value="TreeGrafter"/>
</dbReference>
<feature type="compositionally biased region" description="Basic and acidic residues" evidence="4">
    <location>
        <begin position="1369"/>
        <end position="1387"/>
    </location>
</feature>
<dbReference type="InterPro" id="IPR001611">
    <property type="entry name" value="Leu-rich_rpt"/>
</dbReference>
<dbReference type="SUPFAM" id="SSF52047">
    <property type="entry name" value="RNI-like"/>
    <property type="match status" value="1"/>
</dbReference>
<feature type="region of interest" description="Disordered" evidence="4">
    <location>
        <begin position="572"/>
        <end position="600"/>
    </location>
</feature>